<dbReference type="EMBL" id="JAFDVH010000004">
    <property type="protein sequence ID" value="KAG7480564.1"/>
    <property type="molecule type" value="Genomic_DNA"/>
</dbReference>
<feature type="compositionally biased region" description="Low complexity" evidence="2">
    <location>
        <begin position="191"/>
        <end position="200"/>
    </location>
</feature>
<evidence type="ECO:0000256" key="2">
    <source>
        <dbReference type="SAM" id="MobiDB-lite"/>
    </source>
</evidence>
<accession>A0A9D3Q8W5</accession>
<dbReference type="Proteomes" id="UP001046870">
    <property type="component" value="Chromosome 4"/>
</dbReference>
<evidence type="ECO:0000313" key="4">
    <source>
        <dbReference type="Proteomes" id="UP001046870"/>
    </source>
</evidence>
<proteinExistence type="inferred from homology"/>
<feature type="compositionally biased region" description="Basic and acidic residues" evidence="2">
    <location>
        <begin position="157"/>
        <end position="175"/>
    </location>
</feature>
<comment type="caution">
    <text evidence="3">The sequence shown here is derived from an EMBL/GenBank/DDBJ whole genome shotgun (WGS) entry which is preliminary data.</text>
</comment>
<keyword evidence="4" id="KW-1185">Reference proteome</keyword>
<evidence type="ECO:0000256" key="1">
    <source>
        <dbReference type="ARBA" id="ARBA00008615"/>
    </source>
</evidence>
<name>A0A9D3Q8W5_MEGAT</name>
<sequence>MRKQVTFVEENSNGDHLNRHDSSRYLATRSAGSYEPHRGKYLGSQSVFNGQDTSTKTRRTSHFKAAPQQMSETQQMKTIHIPKSMMAAPFLQHPGLTHGQKRYLYSIANVYSTEHMRKLMKRHYLNVLNQCIRAGQNGLADNRTQQLKKKQAFEWGSKTDSRSQEKAKPNGDRHTAARNSGKIILPSIANSQSRTTSTTSNERRSRTLKTNAYVTRNGSVKGTKRWEDPPEKREKTEEEVLRENMSSLSIEQEEILSETLTDAS</sequence>
<dbReference type="Pfam" id="PF15107">
    <property type="entry name" value="FAM216B"/>
    <property type="match status" value="1"/>
</dbReference>
<evidence type="ECO:0000313" key="3">
    <source>
        <dbReference type="EMBL" id="KAG7480564.1"/>
    </source>
</evidence>
<dbReference type="PANTHER" id="PTHR16476">
    <property type="entry name" value="FAMILY WITH SEQUENCE SIMILARITY 216 MEMBER A"/>
    <property type="match status" value="1"/>
</dbReference>
<comment type="similarity">
    <text evidence="1">Belongs to the FAM216 family.</text>
</comment>
<dbReference type="OrthoDB" id="5980156at2759"/>
<protein>
    <recommendedName>
        <fullName evidence="5">Protein FAM216A</fullName>
    </recommendedName>
</protein>
<reference evidence="3" key="1">
    <citation type="submission" date="2021-01" db="EMBL/GenBank/DDBJ databases">
        <authorList>
            <person name="Zahm M."/>
            <person name="Roques C."/>
            <person name="Cabau C."/>
            <person name="Klopp C."/>
            <person name="Donnadieu C."/>
            <person name="Jouanno E."/>
            <person name="Lampietro C."/>
            <person name="Louis A."/>
            <person name="Herpin A."/>
            <person name="Echchiki A."/>
            <person name="Berthelot C."/>
            <person name="Parey E."/>
            <person name="Roest-Crollius H."/>
            <person name="Braasch I."/>
            <person name="Postlethwait J."/>
            <person name="Bobe J."/>
            <person name="Montfort J."/>
            <person name="Bouchez O."/>
            <person name="Begum T."/>
            <person name="Mejri S."/>
            <person name="Adams A."/>
            <person name="Chen W.-J."/>
            <person name="Guiguen Y."/>
        </authorList>
    </citation>
    <scope>NUCLEOTIDE SEQUENCE</scope>
    <source>
        <strain evidence="3">YG-15Mar2019-1</strain>
        <tissue evidence="3">Brain</tissue>
    </source>
</reference>
<dbReference type="PANTHER" id="PTHR16476:SF4">
    <property type="entry name" value="PROTEIN FAM216A"/>
    <property type="match status" value="1"/>
</dbReference>
<feature type="compositionally biased region" description="Polar residues" evidence="2">
    <location>
        <begin position="208"/>
        <end position="220"/>
    </location>
</feature>
<feature type="region of interest" description="Disordered" evidence="2">
    <location>
        <begin position="143"/>
        <end position="264"/>
    </location>
</feature>
<organism evidence="3 4">
    <name type="scientific">Megalops atlanticus</name>
    <name type="common">Tarpon</name>
    <name type="synonym">Clupea gigantea</name>
    <dbReference type="NCBI Taxonomy" id="7932"/>
    <lineage>
        <taxon>Eukaryota</taxon>
        <taxon>Metazoa</taxon>
        <taxon>Chordata</taxon>
        <taxon>Craniata</taxon>
        <taxon>Vertebrata</taxon>
        <taxon>Euteleostomi</taxon>
        <taxon>Actinopterygii</taxon>
        <taxon>Neopterygii</taxon>
        <taxon>Teleostei</taxon>
        <taxon>Elopiformes</taxon>
        <taxon>Megalopidae</taxon>
        <taxon>Megalops</taxon>
    </lineage>
</organism>
<dbReference type="InterPro" id="IPR029373">
    <property type="entry name" value="FAM216"/>
</dbReference>
<dbReference type="AlphaFoldDB" id="A0A9D3Q8W5"/>
<gene>
    <name evidence="3" type="ORF">MATL_G00057700</name>
</gene>
<feature type="compositionally biased region" description="Basic and acidic residues" evidence="2">
    <location>
        <begin position="224"/>
        <end position="242"/>
    </location>
</feature>
<evidence type="ECO:0008006" key="5">
    <source>
        <dbReference type="Google" id="ProtNLM"/>
    </source>
</evidence>